<name>A0A7X1FQA7_9SPHN</name>
<dbReference type="Pfam" id="PF00892">
    <property type="entry name" value="EamA"/>
    <property type="match status" value="2"/>
</dbReference>
<feature type="transmembrane region" description="Helical" evidence="6">
    <location>
        <begin position="107"/>
        <end position="124"/>
    </location>
</feature>
<feature type="transmembrane region" description="Helical" evidence="6">
    <location>
        <begin position="246"/>
        <end position="263"/>
    </location>
</feature>
<evidence type="ECO:0000256" key="5">
    <source>
        <dbReference type="ARBA" id="ARBA00023136"/>
    </source>
</evidence>
<dbReference type="InterPro" id="IPR000620">
    <property type="entry name" value="EamA_dom"/>
</dbReference>
<evidence type="ECO:0000313" key="9">
    <source>
        <dbReference type="Proteomes" id="UP000566813"/>
    </source>
</evidence>
<evidence type="ECO:0000256" key="2">
    <source>
        <dbReference type="ARBA" id="ARBA00009853"/>
    </source>
</evidence>
<dbReference type="GO" id="GO:0016020">
    <property type="term" value="C:membrane"/>
    <property type="evidence" value="ECO:0007669"/>
    <property type="project" value="UniProtKB-SubCell"/>
</dbReference>
<comment type="subcellular location">
    <subcellularLocation>
        <location evidence="1">Membrane</location>
        <topology evidence="1">Multi-pass membrane protein</topology>
    </subcellularLocation>
</comment>
<dbReference type="SUPFAM" id="SSF103481">
    <property type="entry name" value="Multidrug resistance efflux transporter EmrE"/>
    <property type="match status" value="2"/>
</dbReference>
<feature type="transmembrane region" description="Helical" evidence="6">
    <location>
        <begin position="130"/>
        <end position="150"/>
    </location>
</feature>
<dbReference type="Proteomes" id="UP000566813">
    <property type="component" value="Unassembled WGS sequence"/>
</dbReference>
<feature type="transmembrane region" description="Helical" evidence="6">
    <location>
        <begin position="189"/>
        <end position="209"/>
    </location>
</feature>
<evidence type="ECO:0000313" key="8">
    <source>
        <dbReference type="EMBL" id="MBC2664996.1"/>
    </source>
</evidence>
<keyword evidence="9" id="KW-1185">Reference proteome</keyword>
<feature type="domain" description="EamA" evidence="7">
    <location>
        <begin position="3"/>
        <end position="122"/>
    </location>
</feature>
<dbReference type="AlphaFoldDB" id="A0A7X1FQA7"/>
<evidence type="ECO:0000256" key="1">
    <source>
        <dbReference type="ARBA" id="ARBA00004141"/>
    </source>
</evidence>
<comment type="similarity">
    <text evidence="2">Belongs to the drug/metabolite transporter (DMT) superfamily. 10 TMS drug/metabolite exporter (DME) (TC 2.A.7.3) family.</text>
</comment>
<feature type="transmembrane region" description="Helical" evidence="6">
    <location>
        <begin position="221"/>
        <end position="240"/>
    </location>
</feature>
<feature type="domain" description="EamA" evidence="7">
    <location>
        <begin position="133"/>
        <end position="262"/>
    </location>
</feature>
<evidence type="ECO:0000256" key="6">
    <source>
        <dbReference type="SAM" id="Phobius"/>
    </source>
</evidence>
<proteinExistence type="inferred from homology"/>
<dbReference type="PANTHER" id="PTHR22911:SF6">
    <property type="entry name" value="SOLUTE CARRIER FAMILY 35 MEMBER G1"/>
    <property type="match status" value="1"/>
</dbReference>
<keyword evidence="4 6" id="KW-1133">Transmembrane helix</keyword>
<comment type="caution">
    <text evidence="8">The sequence shown here is derived from an EMBL/GenBank/DDBJ whole genome shotgun (WGS) entry which is preliminary data.</text>
</comment>
<keyword evidence="5 6" id="KW-0472">Membrane</keyword>
<dbReference type="InterPro" id="IPR037185">
    <property type="entry name" value="EmrE-like"/>
</dbReference>
<feature type="transmembrane region" description="Helical" evidence="6">
    <location>
        <begin position="83"/>
        <end position="100"/>
    </location>
</feature>
<evidence type="ECO:0000256" key="4">
    <source>
        <dbReference type="ARBA" id="ARBA00022989"/>
    </source>
</evidence>
<dbReference type="EMBL" id="JACLAW010000003">
    <property type="protein sequence ID" value="MBC2664996.1"/>
    <property type="molecule type" value="Genomic_DNA"/>
</dbReference>
<protein>
    <submittedName>
        <fullName evidence="8">DMT family transporter</fullName>
    </submittedName>
</protein>
<accession>A0A7X1FQA7</accession>
<feature type="transmembrane region" description="Helical" evidence="6">
    <location>
        <begin position="60"/>
        <end position="77"/>
    </location>
</feature>
<evidence type="ECO:0000259" key="7">
    <source>
        <dbReference type="Pfam" id="PF00892"/>
    </source>
</evidence>
<dbReference type="PANTHER" id="PTHR22911">
    <property type="entry name" value="ACYL-MALONYL CONDENSING ENZYME-RELATED"/>
    <property type="match status" value="1"/>
</dbReference>
<reference evidence="8 9" key="1">
    <citation type="submission" date="2020-08" db="EMBL/GenBank/DDBJ databases">
        <title>The genome sequence of type strain Novosphingobium flavum NBRC 111647.</title>
        <authorList>
            <person name="Liu Y."/>
        </authorList>
    </citation>
    <scope>NUCLEOTIDE SEQUENCE [LARGE SCALE GENOMIC DNA]</scope>
    <source>
        <strain evidence="8 9">NBRC 111647</strain>
    </source>
</reference>
<sequence>MLATMLMMVKLSGEHGVALPETMFWRQFVPALTLLGWLAARGELHRVKTARPRLHAQRALIGTSAMFLTLGVVQLMPLAEATVLSFTAPIFAVILSVALLGEKVGRWRLGAVLLGLAGVIAIAGPDSDNLSPLGLAVGLGAAFGVALVSIQVRQMARTEEPICVVFWFSTAGAAMLSLLLPFYVSSHDAYEWALIGGIGLTGLLGQLLLTAALRYGNVSSVIVMDYSQIGWATLWGWLIFGQLPPDALWIGGPLIVAAGLIIARREQVLHRRPPIDPQSAPNAD</sequence>
<evidence type="ECO:0000256" key="3">
    <source>
        <dbReference type="ARBA" id="ARBA00022692"/>
    </source>
</evidence>
<gene>
    <name evidence="8" type="ORF">H7F51_05670</name>
</gene>
<feature type="transmembrane region" description="Helical" evidence="6">
    <location>
        <begin position="162"/>
        <end position="183"/>
    </location>
</feature>
<keyword evidence="3 6" id="KW-0812">Transmembrane</keyword>
<organism evidence="8 9">
    <name type="scientific">Novosphingobium flavum</name>
    <dbReference type="NCBI Taxonomy" id="1778672"/>
    <lineage>
        <taxon>Bacteria</taxon>
        <taxon>Pseudomonadati</taxon>
        <taxon>Pseudomonadota</taxon>
        <taxon>Alphaproteobacteria</taxon>
        <taxon>Sphingomonadales</taxon>
        <taxon>Sphingomonadaceae</taxon>
        <taxon>Novosphingobium</taxon>
    </lineage>
</organism>